<feature type="compositionally biased region" description="Low complexity" evidence="1">
    <location>
        <begin position="1517"/>
        <end position="1534"/>
    </location>
</feature>
<evidence type="ECO:0000256" key="1">
    <source>
        <dbReference type="SAM" id="MobiDB-lite"/>
    </source>
</evidence>
<feature type="region of interest" description="Disordered" evidence="1">
    <location>
        <begin position="1238"/>
        <end position="1270"/>
    </location>
</feature>
<name>A0A835TIV9_CHLIN</name>
<feature type="compositionally biased region" description="Polar residues" evidence="1">
    <location>
        <begin position="1239"/>
        <end position="1249"/>
    </location>
</feature>
<feature type="compositionally biased region" description="Pro residues" evidence="1">
    <location>
        <begin position="2256"/>
        <end position="2266"/>
    </location>
</feature>
<feature type="compositionally biased region" description="Basic and acidic residues" evidence="1">
    <location>
        <begin position="2026"/>
        <end position="2036"/>
    </location>
</feature>
<feature type="compositionally biased region" description="Acidic residues" evidence="1">
    <location>
        <begin position="1409"/>
        <end position="1420"/>
    </location>
</feature>
<feature type="compositionally biased region" description="Low complexity" evidence="1">
    <location>
        <begin position="1031"/>
        <end position="1065"/>
    </location>
</feature>
<feature type="compositionally biased region" description="Low complexity" evidence="1">
    <location>
        <begin position="1620"/>
        <end position="1630"/>
    </location>
</feature>
<feature type="compositionally biased region" description="Low complexity" evidence="1">
    <location>
        <begin position="1441"/>
        <end position="1457"/>
    </location>
</feature>
<feature type="region of interest" description="Disordered" evidence="1">
    <location>
        <begin position="1031"/>
        <end position="1072"/>
    </location>
</feature>
<feature type="compositionally biased region" description="Low complexity" evidence="1">
    <location>
        <begin position="61"/>
        <end position="76"/>
    </location>
</feature>
<feature type="region of interest" description="Disordered" evidence="1">
    <location>
        <begin position="409"/>
        <end position="488"/>
    </location>
</feature>
<feature type="compositionally biased region" description="Acidic residues" evidence="1">
    <location>
        <begin position="1581"/>
        <end position="1591"/>
    </location>
</feature>
<feature type="region of interest" description="Disordered" evidence="1">
    <location>
        <begin position="2189"/>
        <end position="2208"/>
    </location>
</feature>
<reference evidence="2" key="1">
    <citation type="journal article" date="2020" name="bioRxiv">
        <title>Comparative genomics of Chlamydomonas.</title>
        <authorList>
            <person name="Craig R.J."/>
            <person name="Hasan A.R."/>
            <person name="Ness R.W."/>
            <person name="Keightley P.D."/>
        </authorList>
    </citation>
    <scope>NUCLEOTIDE SEQUENCE</scope>
    <source>
        <strain evidence="2">SAG 7.73</strain>
    </source>
</reference>
<evidence type="ECO:0000313" key="3">
    <source>
        <dbReference type="Proteomes" id="UP000650467"/>
    </source>
</evidence>
<evidence type="ECO:0000313" key="2">
    <source>
        <dbReference type="EMBL" id="KAG2438560.1"/>
    </source>
</evidence>
<feature type="compositionally biased region" description="Low complexity" evidence="1">
    <location>
        <begin position="455"/>
        <end position="465"/>
    </location>
</feature>
<feature type="region of interest" description="Disordered" evidence="1">
    <location>
        <begin position="2214"/>
        <end position="2283"/>
    </location>
</feature>
<sequence>MSSSGVQGCGCNLTLSNSTTADANSTAPAVPGADGGGSTNFTGGSSSAVNATASTGNTTIATSGSDSNSTSSSTTGGSAGGSAGGSNSTTAGAGGSTGGSSSTANTTTSTTDGSGSGASLNATGSSNVTSSGGGSSSSSSSSTGTNSTSGSTEPSGTATTGSSSTANAGNNGNNNGNNGNGQGNNGNGNGNGNGNNETGSNGAAASSSPPPAASSAPSTQPQSPQPQSQQQAACARDGITAADASGDCGKRRVPVTFSTSSSASSVTMCAEPAAFAAETGTLRLALCWRDSDLPAELLLPLSGSSNSSSAATLRVTLPRLQRYGVASMAAGSYSLGVDGAVEAVGGTVHAAAAALAAASGAADVPFGPLPGGSVAAALAVPPGGVDALTLWFEVPALASAAASAAAASSSASKSSSSNNGNGAGNGSSSSSSSSAGSNGNGNGGSNSNGSGSNGNNGNSTNANGNGNSGNGSGNGNGDSGAATASSEQLPARTVSLTLTGPPHPPSPAATCKCSPAASAYPGGACPAGTAPLTATLTSSASTSAASSQSPSYAQCVAAPAYDRISRRLVFSACWRYACLPDAFARQPYTLTLGPLAAAAAGVPPAGHYRLRGSVPAGVAMSLEWLPASNATAASSAAATAAAAGGAASATTATVGAGWRSAAALGGAGLDEVAVDAVAIAVVLQVPFDMAVDDAAGSLELKYLHSTCYSLDGSSSGGSAANHSVVIESPDGGGAVTLPSMPAAAADGANATLTAVSHMWVPRRVVRGDAAAAAGSHTVAELEAAVRSSLEAAGTSGGAAAAGGGSTGVSVSVAVAGYRVSIPIGLQDFSAVPDCGAESLALLRSLAAAASLPGGAALLGVSCAYAPFDAAASAGGGGGVRRRSLTATTTATSTSACSPRISVPVTLDSSATGASSTATAPADLDTLLSASVAALSASYGGGGAGAVCPLDPSSPTIEVVSKLSVSVTMPAAKMMAAAAAAAAAPGGDAVTSACTSGPAALASSMGLGTAEAQVVGCELSAAVAGPITVITDPSPTSSSGAGPDGAPRAGATGTAADVTAASPQSASGGGGGGGGASTVLIGVAVAAGITATVVVAAAAVLVTRRRQRARAAAAAANGEPLSGRSSKYNSRRPSLSGGGVEEFEPDSDDSAGQAMRDAALGAKRQRRVSYGGGVIGRHGDSADGGGGGGFFGRASKTAAVMGGMRGVSNSGAKAPSARPSLFGTDSRDVGMESAFLSIVPDTNHNSSNGSDPGPRSAPPSLPHAHVNTWTPSAIGRGCTAVAAAKSRTSRASRGSAGAGAGAAGVLGSFKQGSQSWYPTPYGRDDEDGECPRSYGSNGRNSTAGRVARASKSHTEGGRRTTRSSGALAGASLWARVSHPGRTPGSDGNEDDDDDDSEGRGRAMRGSASESDSDPEIVEEEQGTGAVPASGLSMTGRFRRLQQGRQGSGSGPRRASAAARAHHSDGCAGYGGGAANGFDFFGLDELVGAEDLAGVMRSMPTVAPASATERLAARRSCGSSSQVPPALPSASASASAARRRSRSNHPAVAGVGSGGGAAPGGSPFLRRSHNAGLLGSNPAHPDVDEEDGDEEQERDAAERLFTRSSYGAPAQHGAAGGPSRIASVAGAGSTAGSGASAASQRVWIRAPPPPPAAAAANVAFVLPGAGAGDAVRATSAAELAAAAAGCDEERDLLRVQSRRPGFVDRSAGGSLAAAVASSVCSAAVGGCSHPGSGADTDGAGACGAAAFMLEDADGDGYSAASSGGGGAAAAQRRHSALDAAARVEPRRAGFIRARRHNSVAPYLGPGSHPPPAYIPHLPPGAAAVGGFIRGGGGAGGGGSGSGVGSSGNSFTAWSAPATAVNSPGAGGRLFADAAAWAGVVGAGRRSSAGAAYVAATGGAAAGDNDNDDDAGALYGDDGRWEAHRRIAPLSGGGGAAAGMPRGAAGLNLSRGPSSRSRDRQRDGRNSGPGDEGDDEAEAEAAAAVEPGTAAPASRRPRRCSGAPDAAGGAASSVSGSTASASVYDDAGPDSRERDSEGKYAIRRAPFVLGSGALEDAEAAATAEAQGAAARHGRHGDAAVPPSADAEAGVDHYDRVQLLAGPHTRPRPPHALPPLVSHVALAAANVLAAPAAGGAEAEAEAPEPLSSAALAAVAALEGAAPVLPCGTGAAAEDEAPSAVVGGRAHFRLRRSNASSVVASRPPSPPPEEVLLSPEVLLPPGEAYPAGATGAPLERQHGEEEEEEDDEEDPGPRATHHLLPLPPSPSPPPLLLAELPDASDRDSAGSGTLDAAAAEAVAAAAAAAVGAAHTTGGAGARHLASMRSNGTAASMEEVAPAFGAAAVELLRARQPNHHHAHHGLAGLIHDGSSAASSAASSMNGRGGLVDQGMDANAEGGAARLTALRRLAVGPSRPAWGLVHAGVGPFKRSNANVHAAAASVNNRGGAAAAAAAALAAASAQPLSPRSCALREAEAARATSAARAAAAGAPAAQAAPGAVSDGGFSPRGGGPRGTLPRLLSRNSTGGLSIQSSDASGPFIRLVGDAGVLSPRPSGAHQASLDM</sequence>
<feature type="compositionally biased region" description="Basic and acidic residues" evidence="1">
    <location>
        <begin position="1953"/>
        <end position="1962"/>
    </location>
</feature>
<feature type="region of interest" description="Disordered" evidence="1">
    <location>
        <begin position="20"/>
        <end position="237"/>
    </location>
</feature>
<feature type="region of interest" description="Disordered" evidence="1">
    <location>
        <begin position="1286"/>
        <end position="1462"/>
    </location>
</feature>
<organism evidence="2 3">
    <name type="scientific">Chlamydomonas incerta</name>
    <dbReference type="NCBI Taxonomy" id="51695"/>
    <lineage>
        <taxon>Eukaryota</taxon>
        <taxon>Viridiplantae</taxon>
        <taxon>Chlorophyta</taxon>
        <taxon>core chlorophytes</taxon>
        <taxon>Chlorophyceae</taxon>
        <taxon>CS clade</taxon>
        <taxon>Chlamydomonadales</taxon>
        <taxon>Chlamydomonadaceae</taxon>
        <taxon>Chlamydomonas</taxon>
    </lineage>
</organism>
<feature type="compositionally biased region" description="Gly residues" evidence="1">
    <location>
        <begin position="438"/>
        <end position="454"/>
    </location>
</feature>
<feature type="region of interest" description="Disordered" evidence="1">
    <location>
        <begin position="1927"/>
        <end position="2036"/>
    </location>
</feature>
<feature type="region of interest" description="Disordered" evidence="1">
    <location>
        <begin position="2484"/>
        <end position="2525"/>
    </location>
</feature>
<feature type="compositionally biased region" description="Low complexity" evidence="1">
    <location>
        <begin position="1362"/>
        <end position="1371"/>
    </location>
</feature>
<gene>
    <name evidence="2" type="ORF">HXX76_005111</name>
</gene>
<feature type="compositionally biased region" description="Low complexity" evidence="1">
    <location>
        <begin position="194"/>
        <end position="233"/>
    </location>
</feature>
<keyword evidence="3" id="KW-1185">Reference proteome</keyword>
<feature type="compositionally biased region" description="Gly residues" evidence="1">
    <location>
        <begin position="466"/>
        <end position="478"/>
    </location>
</feature>
<accession>A0A835TIV9</accession>
<protein>
    <submittedName>
        <fullName evidence="2">Uncharacterized protein</fullName>
    </submittedName>
</protein>
<feature type="region of interest" description="Disordered" evidence="1">
    <location>
        <begin position="1511"/>
        <end position="1630"/>
    </location>
</feature>
<feature type="compositionally biased region" description="Low complexity" evidence="1">
    <location>
        <begin position="409"/>
        <end position="437"/>
    </location>
</feature>
<feature type="compositionally biased region" description="Low complexity" evidence="1">
    <location>
        <begin position="2484"/>
        <end position="2498"/>
    </location>
</feature>
<feature type="compositionally biased region" description="Low complexity" evidence="1">
    <location>
        <begin position="99"/>
        <end position="177"/>
    </location>
</feature>
<feature type="compositionally biased region" description="Polar residues" evidence="1">
    <location>
        <begin position="48"/>
        <end position="60"/>
    </location>
</feature>
<feature type="compositionally biased region" description="Acidic residues" evidence="1">
    <location>
        <begin position="2235"/>
        <end position="2245"/>
    </location>
</feature>
<feature type="compositionally biased region" description="Polar residues" evidence="1">
    <location>
        <begin position="1122"/>
        <end position="1132"/>
    </location>
</feature>
<feature type="compositionally biased region" description="Polar residues" evidence="1">
    <location>
        <begin position="1333"/>
        <end position="1342"/>
    </location>
</feature>
<feature type="region of interest" description="Disordered" evidence="1">
    <location>
        <begin position="2061"/>
        <end position="2084"/>
    </location>
</feature>
<dbReference type="EMBL" id="JAEHOC010000009">
    <property type="protein sequence ID" value="KAG2438560.1"/>
    <property type="molecule type" value="Genomic_DNA"/>
</dbReference>
<proteinExistence type="predicted"/>
<feature type="compositionally biased region" description="Acidic residues" evidence="1">
    <location>
        <begin position="1386"/>
        <end position="1395"/>
    </location>
</feature>
<comment type="caution">
    <text evidence="2">The sequence shown here is derived from an EMBL/GenBank/DDBJ whole genome shotgun (WGS) entry which is preliminary data.</text>
</comment>
<dbReference type="OrthoDB" id="551652at2759"/>
<dbReference type="Proteomes" id="UP000650467">
    <property type="component" value="Unassembled WGS sequence"/>
</dbReference>
<feature type="compositionally biased region" description="Polar residues" evidence="1">
    <location>
        <begin position="2514"/>
        <end position="2525"/>
    </location>
</feature>
<feature type="compositionally biased region" description="Gly residues" evidence="1">
    <location>
        <begin position="178"/>
        <end position="193"/>
    </location>
</feature>
<feature type="compositionally biased region" description="Low complexity" evidence="1">
    <location>
        <begin position="1935"/>
        <end position="1952"/>
    </location>
</feature>
<feature type="compositionally biased region" description="Low complexity" evidence="1">
    <location>
        <begin position="1977"/>
        <end position="2019"/>
    </location>
</feature>
<feature type="region of interest" description="Disordered" evidence="1">
    <location>
        <begin position="1112"/>
        <end position="1162"/>
    </location>
</feature>